<dbReference type="AlphaFoldDB" id="A0AA38IR02"/>
<dbReference type="Gene3D" id="4.10.60.10">
    <property type="entry name" value="Zinc finger, CCHC-type"/>
    <property type="match status" value="1"/>
</dbReference>
<dbReference type="InterPro" id="IPR001878">
    <property type="entry name" value="Znf_CCHC"/>
</dbReference>
<feature type="domain" description="CCHC-type" evidence="1">
    <location>
        <begin position="235"/>
        <end position="254"/>
    </location>
</feature>
<dbReference type="InterPro" id="IPR036875">
    <property type="entry name" value="Znf_CCHC_sf"/>
</dbReference>
<comment type="caution">
    <text evidence="2">The sequence shown here is derived from an EMBL/GenBank/DDBJ whole genome shotgun (WGS) entry which is preliminary data.</text>
</comment>
<sequence length="302" mass="34062">MSKSLNSMFDNLKAEISQLVKEKAKSEPVKEEQPGSSYSNILKNKTQPAIIVKPKDSNQPVSVTKSDIKSKINPIGSQFSLSKVKNIKDGGILVGCSSKEDNARFKKIAVENLSEKYDVLEIKGVQPRIKLVGLSEQYTSEEIVECVEQFVRGNNDSVNLNTECKVIKIWPTKKRANILQMVVQVDRQTYDVIMKSGGLFFGYDYCYAFDAIDILRCYNCNGFNHTSKNCKNKKSCPKCGKSDGLNHNISDCKTDKLSCVNCVQYNENEKCIEDTNHAAWDVQCPCYLRAVEKFKTDLFSRQ</sequence>
<evidence type="ECO:0000313" key="3">
    <source>
        <dbReference type="Proteomes" id="UP001168821"/>
    </source>
</evidence>
<reference evidence="2" key="1">
    <citation type="journal article" date="2023" name="G3 (Bethesda)">
        <title>Whole genome assemblies of Zophobas morio and Tenebrio molitor.</title>
        <authorList>
            <person name="Kaur S."/>
            <person name="Stinson S.A."/>
            <person name="diCenzo G.C."/>
        </authorList>
    </citation>
    <scope>NUCLEOTIDE SEQUENCE</scope>
    <source>
        <strain evidence="2">QUZm001</strain>
    </source>
</reference>
<accession>A0AA38IR02</accession>
<proteinExistence type="predicted"/>
<dbReference type="GO" id="GO:0008270">
    <property type="term" value="F:zinc ion binding"/>
    <property type="evidence" value="ECO:0007669"/>
    <property type="project" value="InterPro"/>
</dbReference>
<organism evidence="2 3">
    <name type="scientific">Zophobas morio</name>
    <dbReference type="NCBI Taxonomy" id="2755281"/>
    <lineage>
        <taxon>Eukaryota</taxon>
        <taxon>Metazoa</taxon>
        <taxon>Ecdysozoa</taxon>
        <taxon>Arthropoda</taxon>
        <taxon>Hexapoda</taxon>
        <taxon>Insecta</taxon>
        <taxon>Pterygota</taxon>
        <taxon>Neoptera</taxon>
        <taxon>Endopterygota</taxon>
        <taxon>Coleoptera</taxon>
        <taxon>Polyphaga</taxon>
        <taxon>Cucujiformia</taxon>
        <taxon>Tenebrionidae</taxon>
        <taxon>Zophobas</taxon>
    </lineage>
</organism>
<evidence type="ECO:0000259" key="1">
    <source>
        <dbReference type="SMART" id="SM00343"/>
    </source>
</evidence>
<dbReference type="EMBL" id="JALNTZ010000003">
    <property type="protein sequence ID" value="KAJ3659404.1"/>
    <property type="molecule type" value="Genomic_DNA"/>
</dbReference>
<feature type="domain" description="CCHC-type" evidence="1">
    <location>
        <begin position="216"/>
        <end position="232"/>
    </location>
</feature>
<keyword evidence="3" id="KW-1185">Reference proteome</keyword>
<gene>
    <name evidence="2" type="ORF">Zmor_011094</name>
</gene>
<dbReference type="Proteomes" id="UP001168821">
    <property type="component" value="Unassembled WGS sequence"/>
</dbReference>
<dbReference type="GO" id="GO:0003676">
    <property type="term" value="F:nucleic acid binding"/>
    <property type="evidence" value="ECO:0007669"/>
    <property type="project" value="InterPro"/>
</dbReference>
<name>A0AA38IR02_9CUCU</name>
<evidence type="ECO:0000313" key="2">
    <source>
        <dbReference type="EMBL" id="KAJ3659404.1"/>
    </source>
</evidence>
<dbReference type="SMART" id="SM00343">
    <property type="entry name" value="ZnF_C2HC"/>
    <property type="match status" value="2"/>
</dbReference>
<protein>
    <recommendedName>
        <fullName evidence="1">CCHC-type domain-containing protein</fullName>
    </recommendedName>
</protein>
<dbReference type="SUPFAM" id="SSF57756">
    <property type="entry name" value="Retrovirus zinc finger-like domains"/>
    <property type="match status" value="1"/>
</dbReference>